<reference evidence="2 3" key="1">
    <citation type="submission" date="2024-10" db="EMBL/GenBank/DDBJ databases">
        <authorList>
            <person name="Yibar A."/>
            <person name="Saticioglu I.B."/>
            <person name="Duman M."/>
            <person name="Ajmi N."/>
            <person name="Gurler F."/>
            <person name="Ay H."/>
            <person name="Onuk E."/>
            <person name="Guler S."/>
            <person name="Romalde J.L."/>
        </authorList>
    </citation>
    <scope>NUCLEOTIDE SEQUENCE [LARGE SCALE GENOMIC DNA]</scope>
    <source>
        <strain evidence="2 3">14-MA-B</strain>
    </source>
</reference>
<dbReference type="EMBL" id="JBIHSN010000003">
    <property type="protein sequence ID" value="MFH0266900.1"/>
    <property type="molecule type" value="Genomic_DNA"/>
</dbReference>
<dbReference type="CDD" id="cd00118">
    <property type="entry name" value="LysM"/>
    <property type="match status" value="1"/>
</dbReference>
<comment type="caution">
    <text evidence="2">The sequence shown here is derived from an EMBL/GenBank/DDBJ whole genome shotgun (WGS) entry which is preliminary data.</text>
</comment>
<evidence type="ECO:0000259" key="1">
    <source>
        <dbReference type="PROSITE" id="PS51782"/>
    </source>
</evidence>
<dbReference type="RefSeq" id="WP_394608498.1">
    <property type="nucleotide sequence ID" value="NZ_JBIHSJ010000004.1"/>
</dbReference>
<evidence type="ECO:0000313" key="3">
    <source>
        <dbReference type="Proteomes" id="UP001607151"/>
    </source>
</evidence>
<accession>A0ABW7IZ02</accession>
<dbReference type="Gene3D" id="3.10.350.10">
    <property type="entry name" value="LysM domain"/>
    <property type="match status" value="1"/>
</dbReference>
<feature type="domain" description="LysM" evidence="1">
    <location>
        <begin position="3"/>
        <end position="49"/>
    </location>
</feature>
<dbReference type="SUPFAM" id="SSF54106">
    <property type="entry name" value="LysM domain"/>
    <property type="match status" value="1"/>
</dbReference>
<dbReference type="Proteomes" id="UP001607151">
    <property type="component" value="Unassembled WGS sequence"/>
</dbReference>
<proteinExistence type="predicted"/>
<dbReference type="SMART" id="SM00257">
    <property type="entry name" value="LysM"/>
    <property type="match status" value="1"/>
</dbReference>
<gene>
    <name evidence="2" type="ORF">ACGRQ9_15750</name>
</gene>
<dbReference type="PROSITE" id="PS51782">
    <property type="entry name" value="LYSM"/>
    <property type="match status" value="1"/>
</dbReference>
<evidence type="ECO:0000313" key="2">
    <source>
        <dbReference type="EMBL" id="MFH0266900.1"/>
    </source>
</evidence>
<dbReference type="InterPro" id="IPR036779">
    <property type="entry name" value="LysM_dom_sf"/>
</dbReference>
<name>A0ABW7IZ02_9VIBR</name>
<organism evidence="2 3">
    <name type="scientific">Vibrio rumoiensis</name>
    <dbReference type="NCBI Taxonomy" id="76258"/>
    <lineage>
        <taxon>Bacteria</taxon>
        <taxon>Pseudomonadati</taxon>
        <taxon>Pseudomonadota</taxon>
        <taxon>Gammaproteobacteria</taxon>
        <taxon>Vibrionales</taxon>
        <taxon>Vibrionaceae</taxon>
        <taxon>Vibrio</taxon>
    </lineage>
</organism>
<keyword evidence="3" id="KW-1185">Reference proteome</keyword>
<dbReference type="Pfam" id="PF01476">
    <property type="entry name" value="LysM"/>
    <property type="match status" value="1"/>
</dbReference>
<protein>
    <submittedName>
        <fullName evidence="2">LysM peptidoglycan-binding domain-containing protein</fullName>
    </submittedName>
</protein>
<dbReference type="InterPro" id="IPR018392">
    <property type="entry name" value="LysM"/>
</dbReference>
<sequence length="837" mass="93115">MSQTYTVQSGDTLLAIAIHNQVDFNQILALNPKYQPNPDLIQIGDIIMLPEAVTPETNKPITSIAPPEPKRPLCNTGSLDMPPQCEGTDIKNVLFVTEEQGKQYYCLDESAQQYLEEEASYTHKLIEGFQQILEQAPDAKTASEQDHFDHANKKKQWAIDAANAGAIAVESPKDESQAASAPQDDNPKRVQAKLKELEQRRRFVLSYHPPFLKNESSVDDVKARVLQSIEKEIAYYEQLKTSTSKPQKPSTSAVTLENFTHSKTLTTKPARKHIVEVFSVRQNQFLYVRAEFLEREQTYWHKKTTNQTMLSKLRDGNVGEFKDAIVKDIKDGITKKIENPEIELVLKEWKAGGGNSGEWKANHYILNEDGDTHFATSAEAQLLRWGANATVKSTFEPSKGKVDIGIKAEAAYSLAEASVEFTSYLPYETGFPISLSYTDANKQTMNYSFGRFRTNCTAKLSCFAGAMVSGSAGVSNQGSQHSQQQPAGHSILLAPSVGMGVNQATGQVGVKAEGFAGAQVGGELSGALEWQHPEKETTLNFAELAKLKAEGNLSVGAGFGGDFQIILDDGQLILYCNGRIVWGAGGSGGFGATVNFEQIWELAQVVWEGLQYVDYRQLENVNGLMYEYLTQSSYMAFATNIISAIANPAEAWKNAIISGTTELNRWIDNRASQQAEAEMLSDRILNKQAWSGITPDKLQPETIGMMLDTLTETFYDSWEKDQESAICYLLGSSVCSWRKFEEVLARMNPEGKKQNSDKSLFDNLARLNAILDNQQQQEFNDWVHTLAQKDKLTKLAQVKGTTRPFTPYKGNQFDMKRNQINVQLTSIGRIPKNDQYV</sequence>